<keyword evidence="2" id="KW-1185">Reference proteome</keyword>
<sequence>MTIIIPDKYPEIARAQFNAIRNEIWHIATAHELGKVEESLKWGEPSFSVQGGSPIRINWKDKTPEVFNVYFHCQTRLIDTFKEVYPNSFTYQGNRALSIPLTKSIYDTPLNQCLLIAMTYHKVKHLPLLGAQPA</sequence>
<organism evidence="1 2">
    <name type="scientific">Paraglaciecola mesophila</name>
    <dbReference type="NCBI Taxonomy" id="197222"/>
    <lineage>
        <taxon>Bacteria</taxon>
        <taxon>Pseudomonadati</taxon>
        <taxon>Pseudomonadota</taxon>
        <taxon>Gammaproteobacteria</taxon>
        <taxon>Alteromonadales</taxon>
        <taxon>Alteromonadaceae</taxon>
        <taxon>Paraglaciecola</taxon>
    </lineage>
</organism>
<dbReference type="EMBL" id="JBBMQS010000014">
    <property type="protein sequence ID" value="MEM5499454.1"/>
    <property type="molecule type" value="Genomic_DNA"/>
</dbReference>
<proteinExistence type="predicted"/>
<protein>
    <submittedName>
        <fullName evidence="1">DUF1801 domain-containing protein</fullName>
    </submittedName>
</protein>
<comment type="caution">
    <text evidence="1">The sequence shown here is derived from an EMBL/GenBank/DDBJ whole genome shotgun (WGS) entry which is preliminary data.</text>
</comment>
<name>A0ABU9T131_9ALTE</name>
<dbReference type="Proteomes" id="UP001461163">
    <property type="component" value="Unassembled WGS sequence"/>
</dbReference>
<dbReference type="SUPFAM" id="SSF159888">
    <property type="entry name" value="YdhG-like"/>
    <property type="match status" value="1"/>
</dbReference>
<evidence type="ECO:0000313" key="1">
    <source>
        <dbReference type="EMBL" id="MEM5499454.1"/>
    </source>
</evidence>
<dbReference type="RefSeq" id="WP_342882580.1">
    <property type="nucleotide sequence ID" value="NZ_JBBMQS010000014.1"/>
</dbReference>
<gene>
    <name evidence="1" type="ORF">WNY77_18735</name>
</gene>
<accession>A0ABU9T131</accession>
<evidence type="ECO:0000313" key="2">
    <source>
        <dbReference type="Proteomes" id="UP001461163"/>
    </source>
</evidence>
<reference evidence="1 2" key="1">
    <citation type="submission" date="2024-03" db="EMBL/GenBank/DDBJ databases">
        <title>Community enrichment and isolation of bacterial strains for fucoidan degradation.</title>
        <authorList>
            <person name="Sichert A."/>
        </authorList>
    </citation>
    <scope>NUCLEOTIDE SEQUENCE [LARGE SCALE GENOMIC DNA]</scope>
    <source>
        <strain evidence="1 2">AS12</strain>
    </source>
</reference>